<name>A0ABQ9HTA7_9NEOP</name>
<evidence type="ECO:0000313" key="1">
    <source>
        <dbReference type="EMBL" id="KAJ8887467.1"/>
    </source>
</evidence>
<sequence>MNTLATDNVVSTFTHEQISVITHINSTLKMKIQGNKQRLIAIVETILLCARQEIPFWGTNDSRPIDVDGIEPDWNYGNFRALLRMCAKRGDMALKRPIAYAPLNALYTCSTTQN</sequence>
<keyword evidence="2" id="KW-1185">Reference proteome</keyword>
<protein>
    <submittedName>
        <fullName evidence="1">Uncharacterized protein</fullName>
    </submittedName>
</protein>
<dbReference type="Proteomes" id="UP001159363">
    <property type="component" value="Chromosome X"/>
</dbReference>
<reference evidence="1 2" key="1">
    <citation type="submission" date="2023-02" db="EMBL/GenBank/DDBJ databases">
        <title>LHISI_Scaffold_Assembly.</title>
        <authorList>
            <person name="Stuart O.P."/>
            <person name="Cleave R."/>
            <person name="Magrath M.J.L."/>
            <person name="Mikheyev A.S."/>
        </authorList>
    </citation>
    <scope>NUCLEOTIDE SEQUENCE [LARGE SCALE GENOMIC DNA]</scope>
    <source>
        <strain evidence="1">Daus_M_001</strain>
        <tissue evidence="1">Leg muscle</tissue>
    </source>
</reference>
<organism evidence="1 2">
    <name type="scientific">Dryococelus australis</name>
    <dbReference type="NCBI Taxonomy" id="614101"/>
    <lineage>
        <taxon>Eukaryota</taxon>
        <taxon>Metazoa</taxon>
        <taxon>Ecdysozoa</taxon>
        <taxon>Arthropoda</taxon>
        <taxon>Hexapoda</taxon>
        <taxon>Insecta</taxon>
        <taxon>Pterygota</taxon>
        <taxon>Neoptera</taxon>
        <taxon>Polyneoptera</taxon>
        <taxon>Phasmatodea</taxon>
        <taxon>Verophasmatodea</taxon>
        <taxon>Anareolatae</taxon>
        <taxon>Phasmatidae</taxon>
        <taxon>Eurycanthinae</taxon>
        <taxon>Dryococelus</taxon>
    </lineage>
</organism>
<comment type="caution">
    <text evidence="1">The sequence shown here is derived from an EMBL/GenBank/DDBJ whole genome shotgun (WGS) entry which is preliminary data.</text>
</comment>
<accession>A0ABQ9HTA7</accession>
<proteinExistence type="predicted"/>
<evidence type="ECO:0000313" key="2">
    <source>
        <dbReference type="Proteomes" id="UP001159363"/>
    </source>
</evidence>
<gene>
    <name evidence="1" type="ORF">PR048_013682</name>
</gene>
<dbReference type="EMBL" id="JARBHB010000004">
    <property type="protein sequence ID" value="KAJ8887467.1"/>
    <property type="molecule type" value="Genomic_DNA"/>
</dbReference>